<dbReference type="InterPro" id="IPR006148">
    <property type="entry name" value="Glc/Gal-6P_isomerase"/>
</dbReference>
<dbReference type="GO" id="GO:0019262">
    <property type="term" value="P:N-acetylneuraminate catabolic process"/>
    <property type="evidence" value="ECO:0007669"/>
    <property type="project" value="TreeGrafter"/>
</dbReference>
<dbReference type="EMBL" id="WINI01000008">
    <property type="protein sequence ID" value="MQR02067.1"/>
    <property type="molecule type" value="Genomic_DNA"/>
</dbReference>
<dbReference type="AlphaFoldDB" id="A0A843YVR2"/>
<dbReference type="PANTHER" id="PTHR11280:SF6">
    <property type="entry name" value="GLUCOSAMINE-6-PHOSPHATE ISOMERASE NAGB"/>
    <property type="match status" value="1"/>
</dbReference>
<dbReference type="SUPFAM" id="SSF100950">
    <property type="entry name" value="NagB/RpiA/CoA transferase-like"/>
    <property type="match status" value="1"/>
</dbReference>
<dbReference type="PANTHER" id="PTHR11280">
    <property type="entry name" value="GLUCOSAMINE-6-PHOSPHATE ISOMERASE"/>
    <property type="match status" value="1"/>
</dbReference>
<dbReference type="OrthoDB" id="9791139at2"/>
<dbReference type="Pfam" id="PF01182">
    <property type="entry name" value="Glucosamine_iso"/>
    <property type="match status" value="1"/>
</dbReference>
<dbReference type="GO" id="GO:0042802">
    <property type="term" value="F:identical protein binding"/>
    <property type="evidence" value="ECO:0007669"/>
    <property type="project" value="TreeGrafter"/>
</dbReference>
<reference evidence="2 3" key="1">
    <citation type="submission" date="2019-10" db="EMBL/GenBank/DDBJ databases">
        <title>Glaciimonas soli sp. nov., a psychrophilic bacterium isolated from the forest soil of a high elevation mountain in Taiwan.</title>
        <authorList>
            <person name="Wang L.-T."/>
            <person name="Shieh W.Y."/>
        </authorList>
    </citation>
    <scope>NUCLEOTIDE SEQUENCE [LARGE SCALE GENOMIC DNA]</scope>
    <source>
        <strain evidence="2 3">GS1</strain>
    </source>
</reference>
<dbReference type="Gene3D" id="3.40.50.1360">
    <property type="match status" value="1"/>
</dbReference>
<protein>
    <submittedName>
        <fullName evidence="2">Glucosamine-6-phosphate deaminase</fullName>
    </submittedName>
</protein>
<evidence type="ECO:0000313" key="3">
    <source>
        <dbReference type="Proteomes" id="UP000451565"/>
    </source>
</evidence>
<dbReference type="GO" id="GO:0005975">
    <property type="term" value="P:carbohydrate metabolic process"/>
    <property type="evidence" value="ECO:0007669"/>
    <property type="project" value="InterPro"/>
</dbReference>
<name>A0A843YVR2_9BURK</name>
<gene>
    <name evidence="2" type="ORF">GEV47_15420</name>
</gene>
<dbReference type="RefSeq" id="WP_153235697.1">
    <property type="nucleotide sequence ID" value="NZ_WINI01000008.1"/>
</dbReference>
<evidence type="ECO:0000259" key="1">
    <source>
        <dbReference type="Pfam" id="PF01182"/>
    </source>
</evidence>
<dbReference type="InterPro" id="IPR037171">
    <property type="entry name" value="NagB/RpiA_transferase-like"/>
</dbReference>
<organism evidence="2 3">
    <name type="scientific">Glaciimonas soli</name>
    <dbReference type="NCBI Taxonomy" id="2590999"/>
    <lineage>
        <taxon>Bacteria</taxon>
        <taxon>Pseudomonadati</taxon>
        <taxon>Pseudomonadota</taxon>
        <taxon>Betaproteobacteria</taxon>
        <taxon>Burkholderiales</taxon>
        <taxon>Oxalobacteraceae</taxon>
        <taxon>Glaciimonas</taxon>
    </lineage>
</organism>
<dbReference type="GO" id="GO:0006046">
    <property type="term" value="P:N-acetylglucosamine catabolic process"/>
    <property type="evidence" value="ECO:0007669"/>
    <property type="project" value="TreeGrafter"/>
</dbReference>
<accession>A0A843YVR2</accession>
<dbReference type="GO" id="GO:0004342">
    <property type="term" value="F:glucosamine-6-phosphate deaminase activity"/>
    <property type="evidence" value="ECO:0007669"/>
    <property type="project" value="InterPro"/>
</dbReference>
<sequence length="253" mass="27191">MTSTLQAISGNMAVNVFPDRAALGRQAAADIAAELRQHLLLARQVRMIFAAAPSQQETLAALILETGIDWSRITAFHMDEYIGLPDSAPQRFGNWLQRELFSKLPFGRVHLLQPDAGGDAIAAYAALLDAAPIDLVCMGIGVNGHLAFNDPPVADFADPHSVKVVQLDLVCRQQQVDDGCFASLDAVPTRAVTLTIPRLLDTAAIFCMVPGKAKAHAVRSTLYDPITTVTPATVLRKHANCRLYLDVDSAPAA</sequence>
<dbReference type="GO" id="GO:0005737">
    <property type="term" value="C:cytoplasm"/>
    <property type="evidence" value="ECO:0007669"/>
    <property type="project" value="TreeGrafter"/>
</dbReference>
<dbReference type="Proteomes" id="UP000451565">
    <property type="component" value="Unassembled WGS sequence"/>
</dbReference>
<evidence type="ECO:0000313" key="2">
    <source>
        <dbReference type="EMBL" id="MQR02067.1"/>
    </source>
</evidence>
<comment type="caution">
    <text evidence="2">The sequence shown here is derived from an EMBL/GenBank/DDBJ whole genome shotgun (WGS) entry which is preliminary data.</text>
</comment>
<proteinExistence type="predicted"/>
<dbReference type="GO" id="GO:0006043">
    <property type="term" value="P:glucosamine catabolic process"/>
    <property type="evidence" value="ECO:0007669"/>
    <property type="project" value="TreeGrafter"/>
</dbReference>
<dbReference type="InterPro" id="IPR004547">
    <property type="entry name" value="Glucosamine6P_isomerase"/>
</dbReference>
<keyword evidence="3" id="KW-1185">Reference proteome</keyword>
<feature type="domain" description="Glucosamine/galactosamine-6-phosphate isomerase" evidence="1">
    <location>
        <begin position="18"/>
        <end position="237"/>
    </location>
</feature>